<protein>
    <submittedName>
        <fullName evidence="1">Uncharacterized protein</fullName>
    </submittedName>
</protein>
<evidence type="ECO:0000313" key="1">
    <source>
        <dbReference type="EMBL" id="MBS2552514.1"/>
    </source>
</evidence>
<evidence type="ECO:0000313" key="2">
    <source>
        <dbReference type="Proteomes" id="UP000730482"/>
    </source>
</evidence>
<comment type="caution">
    <text evidence="1">The sequence shown here is derived from an EMBL/GenBank/DDBJ whole genome shotgun (WGS) entry which is preliminary data.</text>
</comment>
<keyword evidence="2" id="KW-1185">Reference proteome</keyword>
<dbReference type="EMBL" id="JAAFYZ010000193">
    <property type="protein sequence ID" value="MBS2552514.1"/>
    <property type="molecule type" value="Genomic_DNA"/>
</dbReference>
<reference evidence="1 2" key="1">
    <citation type="submission" date="2020-02" db="EMBL/GenBank/DDBJ databases">
        <title>Acidophilic actinobacteria isolated from forest soil.</title>
        <authorList>
            <person name="Golinska P."/>
        </authorList>
    </citation>
    <scope>NUCLEOTIDE SEQUENCE [LARGE SCALE GENOMIC DNA]</scope>
    <source>
        <strain evidence="1 2">NL8</strain>
    </source>
</reference>
<dbReference type="RefSeq" id="WP_212018169.1">
    <property type="nucleotide sequence ID" value="NZ_JAAFYZ010000193.1"/>
</dbReference>
<dbReference type="Proteomes" id="UP000730482">
    <property type="component" value="Unassembled WGS sequence"/>
</dbReference>
<gene>
    <name evidence="1" type="ORF">KGQ19_37235</name>
</gene>
<sequence length="171" mass="18657">MPISAENLLHGATPANLSASTPDSGWIAGGDFLREAQLTDLGFAALSSRLCVVFDLRNALDFPDADIAVIVLNHVREFSWLGSGTAQSYQPWLVMNSEFARNDGWHQVGMALMPNQDFSVACSSVEFFAGRSDLYDQAPPDLTEASAEEIEAGFPRVSTTFVVDDYFRLDS</sequence>
<organism evidence="1 2">
    <name type="scientific">Catenulispora pinistramenti</name>
    <dbReference type="NCBI Taxonomy" id="2705254"/>
    <lineage>
        <taxon>Bacteria</taxon>
        <taxon>Bacillati</taxon>
        <taxon>Actinomycetota</taxon>
        <taxon>Actinomycetes</taxon>
        <taxon>Catenulisporales</taxon>
        <taxon>Catenulisporaceae</taxon>
        <taxon>Catenulispora</taxon>
    </lineage>
</organism>
<accession>A0ABS5L2N5</accession>
<proteinExistence type="predicted"/>
<name>A0ABS5L2N5_9ACTN</name>